<evidence type="ECO:0000313" key="3">
    <source>
        <dbReference type="EMBL" id="KXB77757.1"/>
    </source>
</evidence>
<feature type="compositionally biased region" description="Basic and acidic residues" evidence="1">
    <location>
        <begin position="1084"/>
        <end position="1093"/>
    </location>
</feature>
<feature type="region of interest" description="Disordered" evidence="1">
    <location>
        <begin position="2270"/>
        <end position="2290"/>
    </location>
</feature>
<dbReference type="InterPro" id="IPR026377">
    <property type="entry name" value="Cell_surface_SprA"/>
</dbReference>
<dbReference type="OrthoDB" id="9806090at2"/>
<gene>
    <name evidence="3" type="ORF">HMPREF3185_00396</name>
</gene>
<evidence type="ECO:0000256" key="1">
    <source>
        <dbReference type="SAM" id="MobiDB-lite"/>
    </source>
</evidence>
<evidence type="ECO:0000313" key="4">
    <source>
        <dbReference type="Proteomes" id="UP000070224"/>
    </source>
</evidence>
<reference evidence="4" key="1">
    <citation type="submission" date="2016-01" db="EMBL/GenBank/DDBJ databases">
        <authorList>
            <person name="Mitreva M."/>
            <person name="Pepin K.H."/>
            <person name="Mihindukulasuriya K.A."/>
            <person name="Fulton R."/>
            <person name="Fronick C."/>
            <person name="O'Laughlin M."/>
            <person name="Miner T."/>
            <person name="Herter B."/>
            <person name="Rosa B.A."/>
            <person name="Cordes M."/>
            <person name="Tomlinson C."/>
            <person name="Wollam A."/>
            <person name="Palsikar V.B."/>
            <person name="Mardis E.R."/>
            <person name="Wilson R.K."/>
        </authorList>
    </citation>
    <scope>NUCLEOTIDE SEQUENCE [LARGE SCALE GENOMIC DNA]</scope>
    <source>
        <strain evidence="4">KA00683</strain>
    </source>
</reference>
<accession>A0A134BCS1</accession>
<dbReference type="PATRIC" id="fig|322095.3.peg.392"/>
<keyword evidence="4" id="KW-1185">Reference proteome</keyword>
<feature type="domain" description="Gliding motility protein SprA N-terminal" evidence="2">
    <location>
        <begin position="143"/>
        <end position="334"/>
    </location>
</feature>
<dbReference type="EMBL" id="LSDK01000029">
    <property type="protein sequence ID" value="KXB77757.1"/>
    <property type="molecule type" value="Genomic_DNA"/>
</dbReference>
<proteinExistence type="predicted"/>
<dbReference type="NCBIfam" id="TIGR04189">
    <property type="entry name" value="surface_SprA"/>
    <property type="match status" value="1"/>
</dbReference>
<feature type="domain" description="Gliding motility protein SprA N-terminal" evidence="2">
    <location>
        <begin position="1057"/>
        <end position="1584"/>
    </location>
</feature>
<comment type="caution">
    <text evidence="3">The sequence shown here is derived from an EMBL/GenBank/DDBJ whole genome shotgun (WGS) entry which is preliminary data.</text>
</comment>
<feature type="region of interest" description="Disordered" evidence="1">
    <location>
        <begin position="1120"/>
        <end position="1141"/>
    </location>
</feature>
<dbReference type="RefSeq" id="WP_060934926.1">
    <property type="nucleotide sequence ID" value="NZ_KQ960418.1"/>
</dbReference>
<organism evidence="3 4">
    <name type="scientific">Porphyromonas somerae</name>
    <dbReference type="NCBI Taxonomy" id="322095"/>
    <lineage>
        <taxon>Bacteria</taxon>
        <taxon>Pseudomonadati</taxon>
        <taxon>Bacteroidota</taxon>
        <taxon>Bacteroidia</taxon>
        <taxon>Bacteroidales</taxon>
        <taxon>Porphyromonadaceae</taxon>
        <taxon>Porphyromonas</taxon>
    </lineage>
</organism>
<feature type="region of interest" description="Disordered" evidence="1">
    <location>
        <begin position="1072"/>
        <end position="1093"/>
    </location>
</feature>
<dbReference type="Pfam" id="PF14349">
    <property type="entry name" value="SprA_N"/>
    <property type="match status" value="2"/>
</dbReference>
<evidence type="ECO:0000259" key="2">
    <source>
        <dbReference type="Pfam" id="PF14349"/>
    </source>
</evidence>
<dbReference type="InterPro" id="IPR025684">
    <property type="entry name" value="SprA_N_dom"/>
</dbReference>
<dbReference type="STRING" id="322095.HMPREF3185_00396"/>
<protein>
    <recommendedName>
        <fullName evidence="2">Gliding motility protein SprA N-terminal domain-containing protein</fullName>
    </recommendedName>
</protein>
<dbReference type="Proteomes" id="UP000070224">
    <property type="component" value="Unassembled WGS sequence"/>
</dbReference>
<name>A0A134BCS1_9PORP</name>
<sequence>MCTWRVTRHIRRLLGSLLLGTAVPLVLAAQLPIHPTTADSISPRGATPALATPLLETRFVYQPKSERYLLTTFLDGKPFGTPLPYTFAEYLRYQSLRGQGLHWDSLNAPTRSSTQRTSKPVRRGVIDRIFGPGGLRLKLQGHADLSAGGKTVRSDNPALPQGARKQTYFDFEEKIQAGVQASLGTKFQTGLNYNTASSFDFDTKKLRLAFEGEEDDIIKLIEVGSVSMSPRNSLISGGGALFGLHTKLQMGRLEADLLLSQQRTESRRASSRGGEQTERFELSASSYDALRHFFLGDFFRTRYDGALKSLPYVRSSIQITRIEVWVTNRRGRFDDARDVAGFADLGEPQHLHNSFIQPTSPTSPVPTNGANSLYSTLTASPSLRQLSALSSGLPTLRPALDYERIESARRLAPSEYTLHNTLGYLSLTTPLAADEALAVAYEFTYEGKVYRVGEFAADQSEGTSSLLFVKLLKGTDFSPKAPTWPLMMRNAYRLGAGITALQRAGFQLDVVYRDDATGRALPYLPDGPLKDKQLLSVLRLDRLDAQQEARSDGHFDFVEGYTIRSSEGLVFFPTTEPFGSTLTTALGAGRWSDRYAFPELYTMTAVEAAQRSEKNKYYLRGEYRATSAGEISLGTVNVAPGSVRVTAAGALLTEGTDYTVDYTAGRVKILNRQLIDAKTPIEVSLQGGDALSQQRKTLIGLDLNYRFSKDLRLGATLMHLSEMPLTAKAALGQESMRNTMWGANLSYQTKSPQLTRLLNHLPFVDLTQPASFSFSAEVAQLLPGHYKSKYSDGSSYLDDFDAAHTAIDLMSPQAWRLSSTPATLVPTGIGASDYLRYGERRARLAWFTIDPLFTRERSAYTPAYIRSDLSLVSRHLVRDIPTAELYPNREVNASLPSYIPTFSLSFYPEELGPYNLNAASLTADGKISDARGSWAGIMRKIDQTDFEAANVEYVEFWLMDPYADEGTPPAGSGGDLYINLGDISEDILHDERRFYESGLPLTPQPGATVSTPWGIVPTRPSAGYAFDNAAGAREKQDVGLNGLSSAEERQHPSYASFLSALRSRLSSTTLQRWQDDPQSPLHDPAGDDFHHYRGADYDSERLPILERYKYFNGTEGNSSERLGGDGYSTAATVSPDTEDVNGDYSMNELDRYYEWKISLRPEDLVAGRGFITSSRRVEAQLRDGRTSPVTWYQFKVPLSAFTGRIGGISDLRSVRFMRLYLTGFDRETQLRFASLRLVRGDWRTYEGSLDEGQPAPSASTRFSVTSVNIEEHSDRTPVSYTLPPGVSRSLDAQRGQSLQQNEQALSLRLEDLPADESRGVYRRVQYDLRHYRRLQLFAHAEALLGDLTGLGDGDMTLFVRLGSDYTQHYYEYSLPLTLTPAGRYSSLSPSDRRRVWPEENSIDLSLEDLVTLKRSRNASLSTGLGGASLYRPFSRPDAKHPTHTLTVLGNPSLSSVRALVIGVRNSAGLTRSVEVWVNELRASDYHEEAGWAGQLHSTLQLAELGEASLRAQYVSAGFGAIDAPLMSRTLESRRAIQFASTLELGQLLPPEAKVTLPIYYTVSDEVLTPQYNPLDEDVKLTDALSDLTTERERKELRARSLTHRRSQGLALSKVAVGIRSEEPMPYDPANLSFSYGHNTSSEETPDIEYSRHLDWHAALRYDYTPTFRPLRPFAKTSGSSPWADFLRQYTFTPWPSRLVLETSMVRRYDEEQLRSLGDELSGTRLPATFAQQFIWNRRLQLNWNPIRSLQLAFNSGTDARIEEPHVQVNRQLQPDAWRAWRDSVGQSIREGGTPVHYAQQASLSYQLPTADIAPLSFIRSQLSYSSAYSWDRGAVLPDPTIRLAHTLMAQGALESTTQLQLRQLYQHIPALARLERRFGTAGMTTNEGRGKKAKGVTDGNELIDRLLYALLMVKDVSLTYRSTRSTLLPGFLPTIRAIGGQGSSGGALSPGVGFAFGLSDVDFIDHLAERGDLLISTEHLTPGVFTHTRTVDLHATLQPLRHLTITLSGNHTRTDRTEVQYMYAGSPRLYGGDFTMTTIGLKGFFAPLRSEEGYLSETFAEMLRLREPIARRQEEAGSLATGLTIDRNASAVLIPAFRTAYMHGSGKGRKGLSALPDLLGMLPNWSVSYTGLSELPFLKRHFRSVTLRHTYRATYTVGGFSSLAGWQGSDPDAIGLLSETTAGGGGAMSSARLSYAYDIPSVALQENFFPLIGLDLTWLNGLGTSAQWRQSRGAVLHLGARSLIEALSRELSLGLTYKIDDLTSLISPTTARRKKRRASKEPATSSAHGLTLRGEYAHRRTLTLLRRLEEGYTQATSGIIDRRLRLSAEYELSRQVGLEAYYEYSRNVPLVSAYSFPISTSSYGLSLRITLDN</sequence>